<dbReference type="PANTHER" id="PTHR43806:SF11">
    <property type="entry name" value="CEREVISIN-RELATED"/>
    <property type="match status" value="1"/>
</dbReference>
<dbReference type="PROSITE" id="PS00138">
    <property type="entry name" value="SUBTILASE_SER"/>
    <property type="match status" value="1"/>
</dbReference>
<dbReference type="PROSITE" id="PS00136">
    <property type="entry name" value="SUBTILASE_ASP"/>
    <property type="match status" value="1"/>
</dbReference>
<keyword evidence="3 5" id="KW-0378">Hydrolase</keyword>
<evidence type="ECO:0000256" key="5">
    <source>
        <dbReference type="PROSITE-ProRule" id="PRU01240"/>
    </source>
</evidence>
<accession>A0A346PUQ4</accession>
<evidence type="ECO:0000313" key="10">
    <source>
        <dbReference type="Proteomes" id="UP000258613"/>
    </source>
</evidence>
<evidence type="ECO:0000256" key="7">
    <source>
        <dbReference type="SAM" id="MobiDB-lite"/>
    </source>
</evidence>
<feature type="domain" description="Peptidase S8/S53" evidence="8">
    <location>
        <begin position="42"/>
        <end position="296"/>
    </location>
</feature>
<dbReference type="Pfam" id="PF00082">
    <property type="entry name" value="Peptidase_S8"/>
    <property type="match status" value="1"/>
</dbReference>
<dbReference type="PROSITE" id="PS00137">
    <property type="entry name" value="SUBTILASE_HIS"/>
    <property type="match status" value="1"/>
</dbReference>
<feature type="active site" description="Charge relay system" evidence="5">
    <location>
        <position position="257"/>
    </location>
</feature>
<feature type="region of interest" description="Disordered" evidence="7">
    <location>
        <begin position="1159"/>
        <end position="1185"/>
    </location>
</feature>
<dbReference type="InterPro" id="IPR022398">
    <property type="entry name" value="Peptidase_S8_His-AS"/>
</dbReference>
<keyword evidence="4 5" id="KW-0720">Serine protease</keyword>
<organism evidence="9 10">
    <name type="scientific">Natrarchaeobaculum sulfurireducens</name>
    <dbReference type="NCBI Taxonomy" id="2044521"/>
    <lineage>
        <taxon>Archaea</taxon>
        <taxon>Methanobacteriati</taxon>
        <taxon>Methanobacteriota</taxon>
        <taxon>Stenosarchaea group</taxon>
        <taxon>Halobacteria</taxon>
        <taxon>Halobacteriales</taxon>
        <taxon>Natrialbaceae</taxon>
        <taxon>Natrarchaeobaculum</taxon>
    </lineage>
</organism>
<dbReference type="InterPro" id="IPR050131">
    <property type="entry name" value="Peptidase_S8_subtilisin-like"/>
</dbReference>
<dbReference type="Gene3D" id="3.40.50.200">
    <property type="entry name" value="Peptidase S8/S53 domain"/>
    <property type="match status" value="1"/>
</dbReference>
<dbReference type="GO" id="GO:0006508">
    <property type="term" value="P:proteolysis"/>
    <property type="evidence" value="ECO:0007669"/>
    <property type="project" value="UniProtKB-KW"/>
</dbReference>
<feature type="active site" description="Charge relay system" evidence="5">
    <location>
        <position position="92"/>
    </location>
</feature>
<feature type="region of interest" description="Disordered" evidence="7">
    <location>
        <begin position="211"/>
        <end position="258"/>
    </location>
</feature>
<dbReference type="InterPro" id="IPR013783">
    <property type="entry name" value="Ig-like_fold"/>
</dbReference>
<dbReference type="Proteomes" id="UP000258613">
    <property type="component" value="Chromosome"/>
</dbReference>
<feature type="region of interest" description="Disordered" evidence="7">
    <location>
        <begin position="22"/>
        <end position="43"/>
    </location>
</feature>
<dbReference type="GO" id="GO:0004252">
    <property type="term" value="F:serine-type endopeptidase activity"/>
    <property type="evidence" value="ECO:0007669"/>
    <property type="project" value="UniProtKB-UniRule"/>
</dbReference>
<reference evidence="10" key="1">
    <citation type="submission" date="2018-02" db="EMBL/GenBank/DDBJ databases">
        <title>Phenotypic and genomic properties of facultatively anaerobic sulfur-reducing natronoarchaea from hypersaline soda lakes.</title>
        <authorList>
            <person name="Sorokin D.Y."/>
            <person name="Kublanov I.V."/>
            <person name="Roman P."/>
            <person name="Sinninghe Damste J.S."/>
            <person name="Golyshin P.N."/>
            <person name="Rojo D."/>
            <person name="Ciordia S."/>
            <person name="Mena M.D.C."/>
            <person name="Ferrer M."/>
            <person name="Messina E."/>
            <person name="Smedile F."/>
            <person name="La Spada G."/>
            <person name="La Cono V."/>
            <person name="Yakimov M.M."/>
        </authorList>
    </citation>
    <scope>NUCLEOTIDE SEQUENCE [LARGE SCALE GENOMIC DNA]</scope>
    <source>
        <strain evidence="10">AArc-Mg</strain>
    </source>
</reference>
<evidence type="ECO:0000256" key="1">
    <source>
        <dbReference type="ARBA" id="ARBA00011073"/>
    </source>
</evidence>
<dbReference type="EMBL" id="CP027033">
    <property type="protein sequence ID" value="AXR83249.1"/>
    <property type="molecule type" value="Genomic_DNA"/>
</dbReference>
<dbReference type="AlphaFoldDB" id="A0A346PUQ4"/>
<proteinExistence type="inferred from homology"/>
<dbReference type="PROSITE" id="PS51892">
    <property type="entry name" value="SUBTILASE"/>
    <property type="match status" value="1"/>
</dbReference>
<protein>
    <submittedName>
        <fullName evidence="9">Alkaline serine protease</fullName>
    </submittedName>
</protein>
<evidence type="ECO:0000256" key="4">
    <source>
        <dbReference type="ARBA" id="ARBA00022825"/>
    </source>
</evidence>
<dbReference type="SUPFAM" id="SSF52743">
    <property type="entry name" value="Subtilisin-like"/>
    <property type="match status" value="1"/>
</dbReference>
<dbReference type="InterPro" id="IPR036852">
    <property type="entry name" value="Peptidase_S8/S53_dom_sf"/>
</dbReference>
<evidence type="ECO:0000259" key="8">
    <source>
        <dbReference type="Pfam" id="PF00082"/>
    </source>
</evidence>
<evidence type="ECO:0000256" key="3">
    <source>
        <dbReference type="ARBA" id="ARBA00022801"/>
    </source>
</evidence>
<dbReference type="KEGG" id="nag:AArcMg_3265"/>
<dbReference type="InterPro" id="IPR023827">
    <property type="entry name" value="Peptidase_S8_Asp-AS"/>
</dbReference>
<gene>
    <name evidence="9" type="ORF">AArcMg_3265</name>
</gene>
<dbReference type="Gene3D" id="2.60.40.10">
    <property type="entry name" value="Immunoglobulins"/>
    <property type="match status" value="2"/>
</dbReference>
<dbReference type="InterPro" id="IPR035986">
    <property type="entry name" value="PKD_dom_sf"/>
</dbReference>
<evidence type="ECO:0000313" key="9">
    <source>
        <dbReference type="EMBL" id="AXR83249.1"/>
    </source>
</evidence>
<keyword evidence="10" id="KW-1185">Reference proteome</keyword>
<dbReference type="PANTHER" id="PTHR43806">
    <property type="entry name" value="PEPTIDASE S8"/>
    <property type="match status" value="1"/>
</dbReference>
<feature type="compositionally biased region" description="Low complexity" evidence="7">
    <location>
        <begin position="245"/>
        <end position="258"/>
    </location>
</feature>
<evidence type="ECO:0000256" key="6">
    <source>
        <dbReference type="RuleBase" id="RU003355"/>
    </source>
</evidence>
<name>A0A346PUQ4_9EURY</name>
<dbReference type="PRINTS" id="PR00723">
    <property type="entry name" value="SUBTILISIN"/>
</dbReference>
<evidence type="ECO:0000256" key="2">
    <source>
        <dbReference type="ARBA" id="ARBA00022670"/>
    </source>
</evidence>
<dbReference type="SUPFAM" id="SSF49299">
    <property type="entry name" value="PKD domain"/>
    <property type="match status" value="1"/>
</dbReference>
<dbReference type="InterPro" id="IPR015500">
    <property type="entry name" value="Peptidase_S8_subtilisin-rel"/>
</dbReference>
<keyword evidence="2 5" id="KW-0645">Protease</keyword>
<comment type="similarity">
    <text evidence="1 5 6">Belongs to the peptidase S8 family.</text>
</comment>
<dbReference type="InterPro" id="IPR000209">
    <property type="entry name" value="Peptidase_S8/S53_dom"/>
</dbReference>
<feature type="active site" description="Charge relay system" evidence="5">
    <location>
        <position position="51"/>
    </location>
</feature>
<sequence length="1212" mass="127563">MLTVSAVVVFVLLVGSFAAMPTADDGADGEPRAENLTPGPTGDGVTVAVVDTGIDDGHVGLEGRVVDRIDLTDDGDDADSDEADVGVDEHGHGTHVAGIVAGSGEGEDGDAGLAPGAALVDVRVLSEEGEGDADRIADGIEYAVDEAGADIVVLSLNVDGVDDEPIDASVAHATEQGTVVVASAGNSATTRSITTPGATPEMITVGATAKDGSVLEHSSRGPTDDGHLKPELVAPGEDIPGPAVGTGEEYTTRTGTSVAAPQVAATAALLLETEPSLSPQEIESRLASTARPLEEADAYAAGAGKLDVDRALDPNIVVDEGVIDFGLVDDDEPVTQTVTVENHDDQVHDLSLQADVTNLDIEMDGGEVDGDGVSGDKVDEATTDGGDAVANETLSVNRSELTLEPGERAAVELTVDADADAGVHSGALAYAVDGEPRTVPVGFVRGGEVTVEKRPLSAGDRVDGDPLFFFSEDGTHSGIQDFEDGETSFVGGGGTYVLWSKGVDQETGSIVFLSERVDIDGEKRVVLDESETIPVGVDAEPIVEKYGPLENNSVVASMSTMAGDSTQRLSRTLLDADNRTVRVSEDPDNAIATTYLLTPDSDDELETADVFQLHHETSSAEWASPVEISPSDLETTAYRIHRPTQDLPLEAQDRTTTRFEWNDPARYWFELGDSGDQRVHRTTTGVSHDRELRGDGWRAIVDDRTAESTDVLAHPLTAVVDSVAVENHTVTIEGEPLADGAGTELYVSAEHSLTTAVGDEVVDVVESDEPELLARDVPIDHDEPLTVELAGNNSDGWLSTNTKATVTIDEPRPGEPLEAPLVRDVDVDADETNAAGPGEVTVALEVDDLRSVSSRSVWYAPDGPETPPWDESTGWERADTGYEDGRLTATLDVPEDADTVSLAAELEADGDRVRTMTADAFYAGEAPNTSTRTISGQLLTHDGTPADNDTVLAAPVDGDDAPTIDRTDEDGTFDLEVPADETYTLAYRRGEPWQLNASLEDERPAFAALDRVTVDEDVTLEETLPRATPVDIEIVDERGEAVPNATVELGHRAANASVGATVDSDADGMVRLPSADESGISLSGAVTATIDPPEEGPYVDRTYRTNVTVDEPRSVTVEIETEPPEASLETNREWMLEGTPVTLDAGASDVPAGAEEYRWDLTGDGSTDEITPQPVLRHEPEPETTEVTVTVVDEAGATDDASATVRVDPLEE</sequence>
<dbReference type="InterPro" id="IPR023828">
    <property type="entry name" value="Peptidase_S8_Ser-AS"/>
</dbReference>
<feature type="compositionally biased region" description="Basic and acidic residues" evidence="7">
    <location>
        <begin position="213"/>
        <end position="230"/>
    </location>
</feature>